<evidence type="ECO:0000259" key="1">
    <source>
        <dbReference type="Pfam" id="PF07791"/>
    </source>
</evidence>
<comment type="caution">
    <text evidence="2">The sequence shown here is derived from an EMBL/GenBank/DDBJ whole genome shotgun (WGS) entry which is preliminary data.</text>
</comment>
<gene>
    <name evidence="2" type="ORF">OV287_07090</name>
</gene>
<dbReference type="Pfam" id="PF07791">
    <property type="entry name" value="Imm11"/>
    <property type="match status" value="1"/>
</dbReference>
<dbReference type="InterPro" id="IPR012433">
    <property type="entry name" value="Imm11"/>
</dbReference>
<evidence type="ECO:0000313" key="3">
    <source>
        <dbReference type="Proteomes" id="UP001207654"/>
    </source>
</evidence>
<dbReference type="EMBL" id="JAPNKA010000001">
    <property type="protein sequence ID" value="MCY1074247.1"/>
    <property type="molecule type" value="Genomic_DNA"/>
</dbReference>
<dbReference type="RefSeq" id="WP_267533223.1">
    <property type="nucleotide sequence ID" value="NZ_JAPNKA010000001.1"/>
</dbReference>
<keyword evidence="3" id="KW-1185">Reference proteome</keyword>
<name>A0ABT3ZXW7_9BACT</name>
<protein>
    <recommendedName>
        <fullName evidence="1">Immunity MXAN-0049 protein domain-containing protein</fullName>
    </recommendedName>
</protein>
<feature type="domain" description="Immunity MXAN-0049 protein" evidence="1">
    <location>
        <begin position="79"/>
        <end position="209"/>
    </location>
</feature>
<sequence>MVSEPAASLPFFVLEKGALWSRYDVDVETLEPVNLGEAPDCPRCGGAIGMLPWLPPYRVELVLHGEELGDFLKPSGHDLLVSERFARAFQEEGLTGLEGFHPVEVVRVRRKRRGPKPAHVPHYLVVRTRLSRTAVDLARSRIVYADNPPTCEDCREATKNAIYGYTLEADTWRGEDIFRPRGLYGRVTVSERFARFVERHGFTNMVLTPTEQLVWDPAELGPPGPKQHPV</sequence>
<proteinExistence type="predicted"/>
<reference evidence="2 3" key="1">
    <citation type="submission" date="2022-11" db="EMBL/GenBank/DDBJ databases">
        <title>Minimal conservation of predation-associated metabolite biosynthetic gene clusters underscores biosynthetic potential of Myxococcota including descriptions for ten novel species: Archangium lansinium sp. nov., Myxococcus landrumus sp. nov., Nannocystis bai.</title>
        <authorList>
            <person name="Ahearne A."/>
            <person name="Stevens C."/>
            <person name="Phillips K."/>
        </authorList>
    </citation>
    <scope>NUCLEOTIDE SEQUENCE [LARGE SCALE GENOMIC DNA]</scope>
    <source>
        <strain evidence="2 3">MIWBW</strain>
    </source>
</reference>
<dbReference type="Proteomes" id="UP001207654">
    <property type="component" value="Unassembled WGS sequence"/>
</dbReference>
<accession>A0ABT3ZXW7</accession>
<evidence type="ECO:0000313" key="2">
    <source>
        <dbReference type="EMBL" id="MCY1074247.1"/>
    </source>
</evidence>
<organism evidence="2 3">
    <name type="scientific">Archangium lansingense</name>
    <dbReference type="NCBI Taxonomy" id="2995310"/>
    <lineage>
        <taxon>Bacteria</taxon>
        <taxon>Pseudomonadati</taxon>
        <taxon>Myxococcota</taxon>
        <taxon>Myxococcia</taxon>
        <taxon>Myxococcales</taxon>
        <taxon>Cystobacterineae</taxon>
        <taxon>Archangiaceae</taxon>
        <taxon>Archangium</taxon>
    </lineage>
</organism>